<dbReference type="GO" id="GO:0005737">
    <property type="term" value="C:cytoplasm"/>
    <property type="evidence" value="ECO:0007669"/>
    <property type="project" value="TreeGrafter"/>
</dbReference>
<evidence type="ECO:0000259" key="2">
    <source>
        <dbReference type="Pfam" id="PF04909"/>
    </source>
</evidence>
<dbReference type="Pfam" id="PF04909">
    <property type="entry name" value="Amidohydro_2"/>
    <property type="match status" value="1"/>
</dbReference>
<dbReference type="GO" id="GO:0016831">
    <property type="term" value="F:carboxy-lyase activity"/>
    <property type="evidence" value="ECO:0007669"/>
    <property type="project" value="InterPro"/>
</dbReference>
<dbReference type="EMBL" id="CAEZXS010000197">
    <property type="protein sequence ID" value="CAB4710166.1"/>
    <property type="molecule type" value="Genomic_DNA"/>
</dbReference>
<dbReference type="GO" id="GO:0019748">
    <property type="term" value="P:secondary metabolic process"/>
    <property type="evidence" value="ECO:0007669"/>
    <property type="project" value="TreeGrafter"/>
</dbReference>
<feature type="domain" description="Amidohydrolase-related" evidence="2">
    <location>
        <begin position="7"/>
        <end position="368"/>
    </location>
</feature>
<dbReference type="PANTHER" id="PTHR21240:SF28">
    <property type="entry name" value="ISO-OROTATE DECARBOXYLASE (EUROFUNG)"/>
    <property type="match status" value="1"/>
</dbReference>
<reference evidence="3" key="1">
    <citation type="submission" date="2020-05" db="EMBL/GenBank/DDBJ databases">
        <authorList>
            <person name="Chiriac C."/>
            <person name="Salcher M."/>
            <person name="Ghai R."/>
            <person name="Kavagutti S V."/>
        </authorList>
    </citation>
    <scope>NUCLEOTIDE SEQUENCE</scope>
</reference>
<dbReference type="InterPro" id="IPR032466">
    <property type="entry name" value="Metal_Hydrolase"/>
</dbReference>
<dbReference type="InterPro" id="IPR032465">
    <property type="entry name" value="ACMSD"/>
</dbReference>
<keyword evidence="1" id="KW-0456">Lyase</keyword>
<evidence type="ECO:0000256" key="1">
    <source>
        <dbReference type="ARBA" id="ARBA00023239"/>
    </source>
</evidence>
<dbReference type="PANTHER" id="PTHR21240">
    <property type="entry name" value="2-AMINO-3-CARBOXYLMUCONATE-6-SEMIALDEHYDE DECARBOXYLASE"/>
    <property type="match status" value="1"/>
</dbReference>
<dbReference type="InterPro" id="IPR006680">
    <property type="entry name" value="Amidohydro-rel"/>
</dbReference>
<accession>A0A6J6QHB5</accession>
<gene>
    <name evidence="3" type="ORF">UFOPK2582_01386</name>
    <name evidence="4" type="ORF">UFOPK4354_01738</name>
</gene>
<name>A0A6J6QHB5_9ZZZZ</name>
<protein>
    <submittedName>
        <fullName evidence="3">Unannotated protein</fullName>
    </submittedName>
</protein>
<dbReference type="SUPFAM" id="SSF51556">
    <property type="entry name" value="Metallo-dependent hydrolases"/>
    <property type="match status" value="1"/>
</dbReference>
<proteinExistence type="predicted"/>
<dbReference type="GO" id="GO:0016787">
    <property type="term" value="F:hydrolase activity"/>
    <property type="evidence" value="ECO:0007669"/>
    <property type="project" value="InterPro"/>
</dbReference>
<dbReference type="EMBL" id="CAFBQW010000252">
    <property type="protein sequence ID" value="CAB5068967.1"/>
    <property type="molecule type" value="Genomic_DNA"/>
</dbReference>
<dbReference type="Gene3D" id="3.20.20.140">
    <property type="entry name" value="Metal-dependent hydrolases"/>
    <property type="match status" value="1"/>
</dbReference>
<organism evidence="3">
    <name type="scientific">freshwater metagenome</name>
    <dbReference type="NCBI Taxonomy" id="449393"/>
    <lineage>
        <taxon>unclassified sequences</taxon>
        <taxon>metagenomes</taxon>
        <taxon>ecological metagenomes</taxon>
    </lineage>
</organism>
<evidence type="ECO:0000313" key="3">
    <source>
        <dbReference type="EMBL" id="CAB4710166.1"/>
    </source>
</evidence>
<dbReference type="AlphaFoldDB" id="A0A6J6QHB5"/>
<sequence length="389" mass="43415">MKLPIIDADGHVFEPFDMWMERLPEEYHDRAWRRERAEDGTEQVLFYGHPTTMEWTVGTLCTPGGLAEGGRLDIDLDTEVDRGVDDPVRRIELMNEQGIAVSVLFPTMTLGLDDIPEVDFRNAYARAYNDWICEFCAEDPIRLRWAGVIPLADLEFALAETKRVLAAGASTVMLSPIPTPSGQTLGSIELDPFWSLMEQAGLPVVVHASNPGSPSLRIHKLLKNRAQWQMGVPFQLQIGIMYVIDGGVLERHPNLEVGFFEGDVGWLPHWLGRLDETYQKMALVVEVPTRSAVDQFKAQCVISGEPADSGLGATVDLIGAENLLWASDWPHQDGAWPDPIALLKERSDLSSEQKRSIFVDSPARFYRIDLDELMIHLGEGWSRSAPIAG</sequence>
<evidence type="ECO:0000313" key="4">
    <source>
        <dbReference type="EMBL" id="CAB5068967.1"/>
    </source>
</evidence>